<evidence type="ECO:0000256" key="1">
    <source>
        <dbReference type="SAM" id="MobiDB-lite"/>
    </source>
</evidence>
<keyword evidence="3" id="KW-1185">Reference proteome</keyword>
<gene>
    <name evidence="2" type="ORF">E2562_004628</name>
</gene>
<accession>A0A6G1F3M8</accession>
<proteinExistence type="predicted"/>
<comment type="caution">
    <text evidence="2">The sequence shown here is derived from an EMBL/GenBank/DDBJ whole genome shotgun (WGS) entry which is preliminary data.</text>
</comment>
<sequence>MFQIFRRNFRLGTWGQRRHGPQGPLSPRQNTQAPRSQLTLAPRRLAPRDSRVFATPPARHRVRKLAVPFSALREG</sequence>
<reference evidence="2 3" key="1">
    <citation type="submission" date="2019-11" db="EMBL/GenBank/DDBJ databases">
        <title>Whole genome sequence of Oryza granulata.</title>
        <authorList>
            <person name="Li W."/>
        </authorList>
    </citation>
    <scope>NUCLEOTIDE SEQUENCE [LARGE SCALE GENOMIC DNA]</scope>
    <source>
        <strain evidence="3">cv. Menghai</strain>
        <tissue evidence="2">Leaf</tissue>
    </source>
</reference>
<dbReference type="AlphaFoldDB" id="A0A6G1F3M8"/>
<feature type="compositionally biased region" description="Polar residues" evidence="1">
    <location>
        <begin position="27"/>
        <end position="39"/>
    </location>
</feature>
<dbReference type="Proteomes" id="UP000479710">
    <property type="component" value="Unassembled WGS sequence"/>
</dbReference>
<organism evidence="2 3">
    <name type="scientific">Oryza meyeriana var. granulata</name>
    <dbReference type="NCBI Taxonomy" id="110450"/>
    <lineage>
        <taxon>Eukaryota</taxon>
        <taxon>Viridiplantae</taxon>
        <taxon>Streptophyta</taxon>
        <taxon>Embryophyta</taxon>
        <taxon>Tracheophyta</taxon>
        <taxon>Spermatophyta</taxon>
        <taxon>Magnoliopsida</taxon>
        <taxon>Liliopsida</taxon>
        <taxon>Poales</taxon>
        <taxon>Poaceae</taxon>
        <taxon>BOP clade</taxon>
        <taxon>Oryzoideae</taxon>
        <taxon>Oryzeae</taxon>
        <taxon>Oryzinae</taxon>
        <taxon>Oryza</taxon>
        <taxon>Oryza meyeriana</taxon>
    </lineage>
</organism>
<feature type="region of interest" description="Disordered" evidence="1">
    <location>
        <begin position="13"/>
        <end position="47"/>
    </location>
</feature>
<dbReference type="EMBL" id="SPHZ02000001">
    <property type="protein sequence ID" value="KAF0931518.1"/>
    <property type="molecule type" value="Genomic_DNA"/>
</dbReference>
<protein>
    <submittedName>
        <fullName evidence="2">Uncharacterized protein</fullName>
    </submittedName>
</protein>
<evidence type="ECO:0000313" key="2">
    <source>
        <dbReference type="EMBL" id="KAF0931518.1"/>
    </source>
</evidence>
<evidence type="ECO:0000313" key="3">
    <source>
        <dbReference type="Proteomes" id="UP000479710"/>
    </source>
</evidence>
<name>A0A6G1F3M8_9ORYZ</name>